<keyword evidence="11" id="KW-1185">Reference proteome</keyword>
<dbReference type="EMBL" id="HF936108">
    <property type="protein sequence ID" value="CCX15014.1"/>
    <property type="molecule type" value="Genomic_DNA"/>
</dbReference>
<evidence type="ECO:0000313" key="10">
    <source>
        <dbReference type="EMBL" id="CCX15014.1"/>
    </source>
</evidence>
<comment type="subcellular location">
    <subcellularLocation>
        <location evidence="1">Membrane</location>
        <topology evidence="1">Multi-pass membrane protein</topology>
    </subcellularLocation>
</comment>
<keyword evidence="7 8" id="KW-0472">Membrane</keyword>
<dbReference type="InterPro" id="IPR020846">
    <property type="entry name" value="MFS_dom"/>
</dbReference>
<dbReference type="InterPro" id="IPR036259">
    <property type="entry name" value="MFS_trans_sf"/>
</dbReference>
<feature type="transmembrane region" description="Helical" evidence="8">
    <location>
        <begin position="380"/>
        <end position="398"/>
    </location>
</feature>
<keyword evidence="4 8" id="KW-0812">Transmembrane</keyword>
<dbReference type="OrthoDB" id="2241241at2759"/>
<dbReference type="Proteomes" id="UP000018144">
    <property type="component" value="Unassembled WGS sequence"/>
</dbReference>
<evidence type="ECO:0000256" key="6">
    <source>
        <dbReference type="ARBA" id="ARBA00023065"/>
    </source>
</evidence>
<dbReference type="GO" id="GO:0005886">
    <property type="term" value="C:plasma membrane"/>
    <property type="evidence" value="ECO:0007669"/>
    <property type="project" value="TreeGrafter"/>
</dbReference>
<accession>U4LGA3</accession>
<protein>
    <submittedName>
        <fullName evidence="10">Similar to Siderophore iron transporter mirC acc. no. Q870L3</fullName>
    </submittedName>
</protein>
<feature type="transmembrane region" description="Helical" evidence="8">
    <location>
        <begin position="67"/>
        <end position="83"/>
    </location>
</feature>
<dbReference type="SUPFAM" id="SSF103473">
    <property type="entry name" value="MFS general substrate transporter"/>
    <property type="match status" value="2"/>
</dbReference>
<dbReference type="OMA" id="PWKGKGL"/>
<evidence type="ECO:0000256" key="8">
    <source>
        <dbReference type="SAM" id="Phobius"/>
    </source>
</evidence>
<evidence type="ECO:0000256" key="2">
    <source>
        <dbReference type="ARBA" id="ARBA00008335"/>
    </source>
</evidence>
<evidence type="ECO:0000259" key="9">
    <source>
        <dbReference type="PROSITE" id="PS50850"/>
    </source>
</evidence>
<feature type="transmembrane region" description="Helical" evidence="8">
    <location>
        <begin position="312"/>
        <end position="335"/>
    </location>
</feature>
<dbReference type="PANTHER" id="PTHR23501:SF87">
    <property type="entry name" value="SIDEROPHORE IRON TRANSPORTER 2"/>
    <property type="match status" value="1"/>
</dbReference>
<organism evidence="10 11">
    <name type="scientific">Pyronema omphalodes (strain CBS 100304)</name>
    <name type="common">Pyronema confluens</name>
    <dbReference type="NCBI Taxonomy" id="1076935"/>
    <lineage>
        <taxon>Eukaryota</taxon>
        <taxon>Fungi</taxon>
        <taxon>Dikarya</taxon>
        <taxon>Ascomycota</taxon>
        <taxon>Pezizomycotina</taxon>
        <taxon>Pezizomycetes</taxon>
        <taxon>Pezizales</taxon>
        <taxon>Pyronemataceae</taxon>
        <taxon>Pyronema</taxon>
    </lineage>
</organism>
<gene>
    <name evidence="10" type="ORF">PCON_01240</name>
</gene>
<keyword evidence="5 8" id="KW-1133">Transmembrane helix</keyword>
<keyword evidence="3" id="KW-0813">Transport</keyword>
<dbReference type="AlphaFoldDB" id="U4LGA3"/>
<dbReference type="InterPro" id="IPR011701">
    <property type="entry name" value="MFS"/>
</dbReference>
<proteinExistence type="inferred from homology"/>
<evidence type="ECO:0000313" key="11">
    <source>
        <dbReference type="Proteomes" id="UP000018144"/>
    </source>
</evidence>
<evidence type="ECO:0000256" key="3">
    <source>
        <dbReference type="ARBA" id="ARBA00022448"/>
    </source>
</evidence>
<feature type="transmembrane region" description="Helical" evidence="8">
    <location>
        <begin position="516"/>
        <end position="536"/>
    </location>
</feature>
<sequence>MTLVDIEAVPQQQTGVARSAAISRTWTRRALWIAYGGMFLMCLSTSLDAQSTINLNSFATSSFKAHSLLSTVSVITNILNAVMQPPIAKLADVFGRTEAFTLGIILYIIGCILASTSGSIGMYAFAKLFDAAGNTSLRMLQQVFIADTSDLLNRALMSSVPDIPYLATVWIGPFIGGPLGDKGLWRWGFGMWAIITPIMSAPLFWSLWRNSVKAKKMEEWPEYPWKGKGCKAVGVVCKEIDLIGMILLTAGFALLLGPLTLGKQVANGWADPRLIACFILGGLCLIAFPFWETSRFTPYPIVPFSLFKNRTVMCGCLLGFFYFMAFFLSVQPYFFSYLVVAHNLSATAAGHITQIFSFSCTVTVLIIGTAIKYTKVYKPYLVVGIFIYSIGILLMMFFRNIDTSIGAIIGIQIMVGIGGGFINVPCQLGIQASVSSQDVGCATAVFLTMISLGGAVGSAISGAIWSSLLKRKLQNYLPTESLPELELIYGDFNKAASYGMETATRTAVRQSYDETMHMLLIVAICSCIPLLPLGVFMRGLKLDTVEVEDKGIIIGGGGKKEEKTEVEEVKTALPNSTRI</sequence>
<dbReference type="PROSITE" id="PS50850">
    <property type="entry name" value="MFS"/>
    <property type="match status" value="1"/>
</dbReference>
<feature type="transmembrane region" description="Helical" evidence="8">
    <location>
        <begin position="404"/>
        <end position="424"/>
    </location>
</feature>
<feature type="transmembrane region" description="Helical" evidence="8">
    <location>
        <begin position="445"/>
        <end position="468"/>
    </location>
</feature>
<evidence type="ECO:0000256" key="1">
    <source>
        <dbReference type="ARBA" id="ARBA00004141"/>
    </source>
</evidence>
<dbReference type="FunFam" id="1.20.1250.20:FF:000197">
    <property type="entry name" value="Siderophore iron transporter 1"/>
    <property type="match status" value="1"/>
</dbReference>
<feature type="transmembrane region" description="Helical" evidence="8">
    <location>
        <begin position="30"/>
        <end position="47"/>
    </location>
</feature>
<keyword evidence="6" id="KW-0406">Ion transport</keyword>
<feature type="transmembrane region" description="Helical" evidence="8">
    <location>
        <begin position="242"/>
        <end position="261"/>
    </location>
</feature>
<feature type="domain" description="Major facilitator superfamily (MFS) profile" evidence="9">
    <location>
        <begin position="30"/>
        <end position="541"/>
    </location>
</feature>
<reference evidence="10 11" key="1">
    <citation type="journal article" date="2013" name="PLoS Genet.">
        <title>The genome and development-dependent transcriptomes of Pyronema confluens: a window into fungal evolution.</title>
        <authorList>
            <person name="Traeger S."/>
            <person name="Altegoer F."/>
            <person name="Freitag M."/>
            <person name="Gabaldon T."/>
            <person name="Kempken F."/>
            <person name="Kumar A."/>
            <person name="Marcet-Houben M."/>
            <person name="Poggeler S."/>
            <person name="Stajich J.E."/>
            <person name="Nowrousian M."/>
        </authorList>
    </citation>
    <scope>NUCLEOTIDE SEQUENCE [LARGE SCALE GENOMIC DNA]</scope>
    <source>
        <strain evidence="11">CBS 100304</strain>
        <tissue evidence="10">Vegetative mycelium</tissue>
    </source>
</reference>
<dbReference type="eggNOG" id="KOG0254">
    <property type="taxonomic scope" value="Eukaryota"/>
</dbReference>
<feature type="transmembrane region" description="Helical" evidence="8">
    <location>
        <begin position="104"/>
        <end position="126"/>
    </location>
</feature>
<feature type="transmembrane region" description="Helical" evidence="8">
    <location>
        <begin position="273"/>
        <end position="291"/>
    </location>
</feature>
<name>U4LGA3_PYROM</name>
<dbReference type="PANTHER" id="PTHR23501">
    <property type="entry name" value="MAJOR FACILITATOR SUPERFAMILY"/>
    <property type="match status" value="1"/>
</dbReference>
<dbReference type="GO" id="GO:0015343">
    <property type="term" value="F:siderophore-iron transmembrane transporter activity"/>
    <property type="evidence" value="ECO:0007669"/>
    <property type="project" value="TreeGrafter"/>
</dbReference>
<comment type="similarity">
    <text evidence="2">Belongs to the major facilitator superfamily.</text>
</comment>
<evidence type="ECO:0000256" key="7">
    <source>
        <dbReference type="ARBA" id="ARBA00023136"/>
    </source>
</evidence>
<evidence type="ECO:0000256" key="4">
    <source>
        <dbReference type="ARBA" id="ARBA00022692"/>
    </source>
</evidence>
<dbReference type="Pfam" id="PF07690">
    <property type="entry name" value="MFS_1"/>
    <property type="match status" value="1"/>
</dbReference>
<dbReference type="Gene3D" id="1.20.1250.20">
    <property type="entry name" value="MFS general substrate transporter like domains"/>
    <property type="match status" value="2"/>
</dbReference>
<feature type="transmembrane region" description="Helical" evidence="8">
    <location>
        <begin position="355"/>
        <end position="373"/>
    </location>
</feature>
<evidence type="ECO:0000256" key="5">
    <source>
        <dbReference type="ARBA" id="ARBA00022989"/>
    </source>
</evidence>
<feature type="transmembrane region" description="Helical" evidence="8">
    <location>
        <begin position="189"/>
        <end position="208"/>
    </location>
</feature>